<sequence length="131" mass="14651">MSQEDKELVLRRVANLLAVATIYADTPTFTDRMANALNKESVLRSIYDAERIVKVGKDRGEIMETREQGEHSGPWISVVETSDKGKNVKGKVFGYLPSEQDVEKFLNYVEKDIYLARKVGALAMAAVNKQG</sequence>
<name>A0A6N0NW74_9CREN</name>
<dbReference type="KEGG" id="mten:GWK48_10280"/>
<accession>A0A6N0NW74</accession>
<evidence type="ECO:0000313" key="2">
    <source>
        <dbReference type="Proteomes" id="UP000509301"/>
    </source>
</evidence>
<dbReference type="InterPro" id="IPR010157">
    <property type="entry name" value="CRISPR-assoc_Cas5"/>
</dbReference>
<organism evidence="1 2">
    <name type="scientific">Metallosphaera tengchongensis</name>
    <dbReference type="NCBI Taxonomy" id="1532350"/>
    <lineage>
        <taxon>Archaea</taxon>
        <taxon>Thermoproteota</taxon>
        <taxon>Thermoprotei</taxon>
        <taxon>Sulfolobales</taxon>
        <taxon>Sulfolobaceae</taxon>
        <taxon>Metallosphaera</taxon>
    </lineage>
</organism>
<dbReference type="AlphaFoldDB" id="A0A6N0NW74"/>
<gene>
    <name evidence="1" type="primary">csa5</name>
    <name evidence="1" type="ORF">GWK48_10280</name>
</gene>
<reference evidence="1 2" key="1">
    <citation type="submission" date="2020-02" db="EMBL/GenBank/DDBJ databases">
        <title>Comparative genome analysis reveals the metabolism and evolution of the thermophilic archaeal genus Metallosphaera.</title>
        <authorList>
            <person name="Jiang C."/>
        </authorList>
    </citation>
    <scope>NUCLEOTIDE SEQUENCE [LARGE SCALE GENOMIC DNA]</scope>
    <source>
        <strain evidence="1 2">Ric-A</strain>
    </source>
</reference>
<dbReference type="OrthoDB" id="34643at2157"/>
<dbReference type="RefSeq" id="WP_174632751.1">
    <property type="nucleotide sequence ID" value="NZ_CP049074.1"/>
</dbReference>
<evidence type="ECO:0000313" key="1">
    <source>
        <dbReference type="EMBL" id="QKR01116.1"/>
    </source>
</evidence>
<dbReference type="GeneID" id="55642333"/>
<dbReference type="Pfam" id="PF09702">
    <property type="entry name" value="Cas_Csa5"/>
    <property type="match status" value="1"/>
</dbReference>
<dbReference type="Proteomes" id="UP000509301">
    <property type="component" value="Chromosome"/>
</dbReference>
<dbReference type="NCBIfam" id="TIGR01878">
    <property type="entry name" value="cas_Csa5"/>
    <property type="match status" value="1"/>
</dbReference>
<protein>
    <submittedName>
        <fullName evidence="1">Type I-A CRISPR-associated protein Csa5</fullName>
    </submittedName>
</protein>
<proteinExistence type="predicted"/>
<dbReference type="EMBL" id="CP049074">
    <property type="protein sequence ID" value="QKR01116.1"/>
    <property type="molecule type" value="Genomic_DNA"/>
</dbReference>
<keyword evidence="2" id="KW-1185">Reference proteome</keyword>